<protein>
    <submittedName>
        <fullName evidence="5">TatD DNase family protein</fullName>
        <ecNumber evidence="5">3.1.21.-</ecNumber>
    </submittedName>
</protein>
<feature type="binding site" evidence="4">
    <location>
        <position position="210"/>
    </location>
    <ligand>
        <name>a divalent metal cation</name>
        <dbReference type="ChEBI" id="CHEBI:60240"/>
        <label>1</label>
    </ligand>
</feature>
<dbReference type="EC" id="3.1.21.-" evidence="5"/>
<dbReference type="EMBL" id="BAET01000007">
    <property type="protein sequence ID" value="GAB55090.1"/>
    <property type="molecule type" value="Genomic_DNA"/>
</dbReference>
<proteinExistence type="inferred from homology"/>
<keyword evidence="6" id="KW-1185">Reference proteome</keyword>
<dbReference type="SUPFAM" id="SSF51556">
    <property type="entry name" value="Metallo-dependent hydrolases"/>
    <property type="match status" value="1"/>
</dbReference>
<evidence type="ECO:0000256" key="1">
    <source>
        <dbReference type="ARBA" id="ARBA00009275"/>
    </source>
</evidence>
<dbReference type="PROSITE" id="PS01091">
    <property type="entry name" value="TATD_3"/>
    <property type="match status" value="1"/>
</dbReference>
<evidence type="ECO:0000256" key="4">
    <source>
        <dbReference type="PIRSR" id="PIRSR005902-1"/>
    </source>
</evidence>
<evidence type="ECO:0000313" key="5">
    <source>
        <dbReference type="EMBL" id="GAB55090.1"/>
    </source>
</evidence>
<feature type="binding site" evidence="4">
    <location>
        <position position="14"/>
    </location>
    <ligand>
        <name>a divalent metal cation</name>
        <dbReference type="ChEBI" id="CHEBI:60240"/>
        <label>1</label>
    </ligand>
</feature>
<dbReference type="PANTHER" id="PTHR46124:SF2">
    <property type="entry name" value="D-AMINOACYL-TRNA DEACYLASE"/>
    <property type="match status" value="1"/>
</dbReference>
<dbReference type="Pfam" id="PF01026">
    <property type="entry name" value="TatD_DNase"/>
    <property type="match status" value="1"/>
</dbReference>
<evidence type="ECO:0000256" key="2">
    <source>
        <dbReference type="ARBA" id="ARBA00022723"/>
    </source>
</evidence>
<evidence type="ECO:0000313" key="6">
    <source>
        <dbReference type="Proteomes" id="UP000053586"/>
    </source>
</evidence>
<dbReference type="CDD" id="cd01310">
    <property type="entry name" value="TatD_DNAse"/>
    <property type="match status" value="1"/>
</dbReference>
<feature type="binding site" evidence="4">
    <location>
        <position position="16"/>
    </location>
    <ligand>
        <name>a divalent metal cation</name>
        <dbReference type="ChEBI" id="CHEBI:60240"/>
        <label>1</label>
    </ligand>
</feature>
<keyword evidence="2 4" id="KW-0479">Metal-binding</keyword>
<dbReference type="InterPro" id="IPR018228">
    <property type="entry name" value="DNase_TatD-rel_CS"/>
</dbReference>
<dbReference type="FunFam" id="3.20.20.140:FF:000005">
    <property type="entry name" value="TatD family hydrolase"/>
    <property type="match status" value="1"/>
</dbReference>
<comment type="similarity">
    <text evidence="1">Belongs to the metallo-dependent hydrolases superfamily. TatD-type hydrolase family.</text>
</comment>
<feature type="binding site" evidence="4">
    <location>
        <position position="135"/>
    </location>
    <ligand>
        <name>a divalent metal cation</name>
        <dbReference type="ChEBI" id="CHEBI:60240"/>
        <label>2</label>
    </ligand>
</feature>
<dbReference type="STRING" id="56804.BAE46_01365"/>
<dbReference type="PROSITE" id="PS01090">
    <property type="entry name" value="TATD_2"/>
    <property type="match status" value="1"/>
</dbReference>
<dbReference type="Proteomes" id="UP000053586">
    <property type="component" value="Unassembled WGS sequence"/>
</dbReference>
<evidence type="ECO:0000256" key="3">
    <source>
        <dbReference type="ARBA" id="ARBA00022801"/>
    </source>
</evidence>
<feature type="binding site" evidence="4">
    <location>
        <position position="160"/>
    </location>
    <ligand>
        <name>a divalent metal cation</name>
        <dbReference type="ChEBI" id="CHEBI:60240"/>
        <label>2</label>
    </ligand>
</feature>
<dbReference type="GO" id="GO:0046872">
    <property type="term" value="F:metal ion binding"/>
    <property type="evidence" value="ECO:0007669"/>
    <property type="project" value="UniProtKB-KW"/>
</dbReference>
<dbReference type="eggNOG" id="COG0084">
    <property type="taxonomic scope" value="Bacteria"/>
</dbReference>
<name>H5T9W3_9ALTE</name>
<dbReference type="GO" id="GO:0016788">
    <property type="term" value="F:hydrolase activity, acting on ester bonds"/>
    <property type="evidence" value="ECO:0007669"/>
    <property type="project" value="InterPro"/>
</dbReference>
<keyword evidence="3 5" id="KW-0378">Hydrolase</keyword>
<dbReference type="PROSITE" id="PS01137">
    <property type="entry name" value="TATD_1"/>
    <property type="match status" value="1"/>
</dbReference>
<dbReference type="GO" id="GO:0005829">
    <property type="term" value="C:cytosol"/>
    <property type="evidence" value="ECO:0007669"/>
    <property type="project" value="TreeGrafter"/>
</dbReference>
<accession>H5T9W3</accession>
<dbReference type="PIRSF" id="PIRSF005902">
    <property type="entry name" value="DNase_TatD"/>
    <property type="match status" value="1"/>
</dbReference>
<feature type="binding site" evidence="4">
    <location>
        <position position="99"/>
    </location>
    <ligand>
        <name>a divalent metal cation</name>
        <dbReference type="ChEBI" id="CHEBI:60240"/>
        <label>1</label>
    </ligand>
</feature>
<sequence>MASKKEVFVFVDSHCHLDRLDKNGPALDEVVKQALAANVEHMLCVAVSVKEFAQMKSTVGHYPDVSMSCGVHPLHNEDVCDYETLLAHAQYDDVVAVGETGLDYFYSEETASVQMKSFVDHIKVANVVKKPLIIHTRSAQEDTLQALKENYDPRTGAVLHCFTESLEMAQAAMQMGIYISISGIVTFSSAKELQETVKQIPLDKLLIETDSPWLAPVPFRGKKNEPKHVIEVAKFIAKLKGVSIEKLAQHTTENFYRLFTHINRGSI</sequence>
<gene>
    <name evidence="5" type="primary">tatD</name>
    <name evidence="5" type="ORF">GPUN_0959</name>
</gene>
<dbReference type="NCBIfam" id="TIGR00010">
    <property type="entry name" value="YchF/TatD family DNA exonuclease"/>
    <property type="match status" value="1"/>
</dbReference>
<dbReference type="InterPro" id="IPR032466">
    <property type="entry name" value="Metal_Hydrolase"/>
</dbReference>
<reference evidence="5 6" key="1">
    <citation type="journal article" date="2012" name="J. Bacteriol.">
        <title>Genome sequence of proteorhodopsin-containing sea ice bacterium Glaciecola punicea ACAM 611T.</title>
        <authorList>
            <person name="Qin Q.-L."/>
            <person name="Xie B.-B."/>
            <person name="Shu Y.-L."/>
            <person name="Rong J.-C."/>
            <person name="Zhao D.-L."/>
            <person name="Zhang X.-Y."/>
            <person name="Chen X.-L."/>
            <person name="Zhou B.-C."/>
            <person name="Zhanga Y.-Z."/>
        </authorList>
    </citation>
    <scope>NUCLEOTIDE SEQUENCE [LARGE SCALE GENOMIC DNA]</scope>
    <source>
        <strain evidence="5 6">ACAM 611</strain>
    </source>
</reference>
<reference evidence="5 6" key="2">
    <citation type="journal article" date="2017" name="Antonie Van Leeuwenhoek">
        <title>Rhizobium rhizosphaerae sp. nov., a novel species isolated from rice rhizosphere.</title>
        <authorList>
            <person name="Zhao J.J."/>
            <person name="Zhang J."/>
            <person name="Zhang R.J."/>
            <person name="Zhang C.W."/>
            <person name="Yin H.Q."/>
            <person name="Zhang X.X."/>
        </authorList>
    </citation>
    <scope>NUCLEOTIDE SEQUENCE [LARGE SCALE GENOMIC DNA]</scope>
    <source>
        <strain evidence="5 6">ACAM 611</strain>
    </source>
</reference>
<organism evidence="5 6">
    <name type="scientific">Glaciecola punicea ACAM 611</name>
    <dbReference type="NCBI Taxonomy" id="1121923"/>
    <lineage>
        <taxon>Bacteria</taxon>
        <taxon>Pseudomonadati</taxon>
        <taxon>Pseudomonadota</taxon>
        <taxon>Gammaproteobacteria</taxon>
        <taxon>Alteromonadales</taxon>
        <taxon>Alteromonadaceae</taxon>
        <taxon>Glaciecola</taxon>
    </lineage>
</organism>
<dbReference type="PANTHER" id="PTHR46124">
    <property type="entry name" value="D-AMINOACYL-TRNA DEACYLASE"/>
    <property type="match status" value="1"/>
</dbReference>
<dbReference type="GO" id="GO:0004536">
    <property type="term" value="F:DNA nuclease activity"/>
    <property type="evidence" value="ECO:0007669"/>
    <property type="project" value="InterPro"/>
</dbReference>
<dbReference type="InterPro" id="IPR001130">
    <property type="entry name" value="TatD-like"/>
</dbReference>
<dbReference type="InterPro" id="IPR015991">
    <property type="entry name" value="TatD/YcfH-like"/>
</dbReference>
<comment type="caution">
    <text evidence="5">The sequence shown here is derived from an EMBL/GenBank/DDBJ whole genome shotgun (WGS) entry which is preliminary data.</text>
</comment>
<dbReference type="Gene3D" id="3.20.20.140">
    <property type="entry name" value="Metal-dependent hydrolases"/>
    <property type="match status" value="1"/>
</dbReference>
<dbReference type="AlphaFoldDB" id="H5T9W3"/>